<evidence type="ECO:0000256" key="15">
    <source>
        <dbReference type="SAM" id="MobiDB-lite"/>
    </source>
</evidence>
<evidence type="ECO:0000256" key="13">
    <source>
        <dbReference type="PROSITE-ProRule" id="PRU01122"/>
    </source>
</evidence>
<comment type="induction">
    <text evidence="9">By heat shock.</text>
</comment>
<dbReference type="FunFam" id="3.40.50.300:FF:000382">
    <property type="entry name" value="Lon protease homolog 2, peroxisomal"/>
    <property type="match status" value="1"/>
</dbReference>
<dbReference type="Gene3D" id="3.40.50.300">
    <property type="entry name" value="P-loop containing nucleotide triphosphate hydrolases"/>
    <property type="match status" value="1"/>
</dbReference>
<dbReference type="PROSITE" id="PS51786">
    <property type="entry name" value="LON_PROTEOLYTIC"/>
    <property type="match status" value="1"/>
</dbReference>
<dbReference type="InterPro" id="IPR027417">
    <property type="entry name" value="P-loop_NTPase"/>
</dbReference>
<feature type="domain" description="Lon proteolytic" evidence="16">
    <location>
        <begin position="597"/>
        <end position="778"/>
    </location>
</feature>
<dbReference type="InterPro" id="IPR015947">
    <property type="entry name" value="PUA-like_sf"/>
</dbReference>
<dbReference type="GO" id="GO:0016887">
    <property type="term" value="F:ATP hydrolysis activity"/>
    <property type="evidence" value="ECO:0007669"/>
    <property type="project" value="UniProtKB-UniRule"/>
</dbReference>
<dbReference type="PROSITE" id="PS01046">
    <property type="entry name" value="LON_SER"/>
    <property type="match status" value="1"/>
</dbReference>
<dbReference type="SMART" id="SM00464">
    <property type="entry name" value="LON"/>
    <property type="match status" value="1"/>
</dbReference>
<dbReference type="InterPro" id="IPR054594">
    <property type="entry name" value="Lon_lid"/>
</dbReference>
<evidence type="ECO:0000256" key="8">
    <source>
        <dbReference type="ARBA" id="ARBA00023016"/>
    </source>
</evidence>
<reference evidence="18 19" key="1">
    <citation type="submission" date="2017-09" db="EMBL/GenBank/DDBJ databases">
        <title>Evaluation of Pacific Biosciences Sequencing Technology to Finishing C. thermocellum Genome Sequences.</title>
        <authorList>
            <person name="Brown S."/>
        </authorList>
    </citation>
    <scope>NUCLEOTIDE SEQUENCE [LARGE SCALE GENOMIC DNA]</scope>
    <source>
        <strain evidence="18 19">AD2</strain>
    </source>
</reference>
<keyword evidence="4 9" id="KW-0547">Nucleotide-binding</keyword>
<evidence type="ECO:0000256" key="2">
    <source>
        <dbReference type="ARBA" id="ARBA00022490"/>
    </source>
</evidence>
<gene>
    <name evidence="9" type="primary">lon</name>
    <name evidence="18" type="ORF">M972_112251</name>
</gene>
<feature type="active site" evidence="9 11">
    <location>
        <position position="684"/>
    </location>
</feature>
<dbReference type="PIRSF" id="PIRSF001174">
    <property type="entry name" value="Lon_proteas"/>
    <property type="match status" value="1"/>
</dbReference>
<dbReference type="SMART" id="SM00382">
    <property type="entry name" value="AAA"/>
    <property type="match status" value="1"/>
</dbReference>
<dbReference type="InterPro" id="IPR008269">
    <property type="entry name" value="Lon_proteolytic"/>
</dbReference>
<comment type="function">
    <text evidence="9">ATP-dependent serine protease that mediates the selective degradation of mutant and abnormal proteins as well as certain short-lived regulatory proteins. Required for cellular homeostasis and for survival from DNA damage and developmental changes induced by stress. Degrades polypeptides processively to yield small peptide fragments that are 5 to 10 amino acids long. Binds to DNA in a double-stranded, site-specific manner.</text>
</comment>
<evidence type="ECO:0000256" key="6">
    <source>
        <dbReference type="ARBA" id="ARBA00022825"/>
    </source>
</evidence>
<dbReference type="Gene3D" id="3.30.230.10">
    <property type="match status" value="1"/>
</dbReference>
<feature type="active site" evidence="9 11">
    <location>
        <position position="727"/>
    </location>
</feature>
<dbReference type="AlphaFoldDB" id="A0AB36TIV8"/>
<dbReference type="EMBL" id="PDBW01000001">
    <property type="protein sequence ID" value="PFH03440.1"/>
    <property type="molecule type" value="Genomic_DNA"/>
</dbReference>
<evidence type="ECO:0000313" key="18">
    <source>
        <dbReference type="EMBL" id="PFH03440.1"/>
    </source>
</evidence>
<dbReference type="NCBIfam" id="NF008053">
    <property type="entry name" value="PRK10787.1"/>
    <property type="match status" value="1"/>
</dbReference>
<dbReference type="InterPro" id="IPR003593">
    <property type="entry name" value="AAA+_ATPase"/>
</dbReference>
<dbReference type="Pfam" id="PF00004">
    <property type="entry name" value="AAA"/>
    <property type="match status" value="1"/>
</dbReference>
<accession>A0AB36TIV8</accession>
<dbReference type="Gene3D" id="1.10.8.60">
    <property type="match status" value="1"/>
</dbReference>
<evidence type="ECO:0000259" key="17">
    <source>
        <dbReference type="PROSITE" id="PS51787"/>
    </source>
</evidence>
<dbReference type="PROSITE" id="PS51787">
    <property type="entry name" value="LON_N"/>
    <property type="match status" value="1"/>
</dbReference>
<proteinExistence type="evidence at transcript level"/>
<dbReference type="GO" id="GO:0004252">
    <property type="term" value="F:serine-type endopeptidase activity"/>
    <property type="evidence" value="ECO:0007669"/>
    <property type="project" value="UniProtKB-UniRule"/>
</dbReference>
<comment type="similarity">
    <text evidence="9 10 13 14">Belongs to the peptidase S16 family.</text>
</comment>
<keyword evidence="7 9" id="KW-0067">ATP-binding</keyword>
<evidence type="ECO:0000256" key="12">
    <source>
        <dbReference type="PIRSR" id="PIRSR001174-2"/>
    </source>
</evidence>
<dbReference type="InterPro" id="IPR003111">
    <property type="entry name" value="Lon_prtase_N"/>
</dbReference>
<sequence>MSEAKKVIKKQVLPLLPLRGLTVFPYMILHFDVGRIKSIKALEEAMINNQLIFLVAQKDAKNDSPGPEDIYTIGTISKVKQLLKLPGDTIRVLVEGISRAEICEFTQTEPFFMAEVEEKIYVEEDKNSKTEIEALKRRVLSTFEEYSKLNNKVSPETVLSIMNIDDPDQLADIITANLMLKVEQKQEILNEFKTKIRLQKLLETLVREIEIMQIEREINIKVRKQIDKTQKEYYLREQLKAIQSELGDKDGVVGEVEEYKRKLVEGNFGEEVEKKVLKELDRLLKMPPGSAEGSVIRTYLDWIFDLPWNKKTEEIIDLDRAQQILDEDHYGLEKVKERIIEYLAIRKLKKDLKGPILCLAGPPGVGKTSIAKSIARALNRNYVRMSLGGVRDEAEIRGHRRTYVGAMPGRIISALKQAGSKNPLILLDEIDKMSSDFRGDPAAAMLEVLDSEQNYAFRDHYLELPFDLSDVLFITTANNLDTVPRPLLDRMEVISLSSYTEEEKVQIAMKYLFPKQIEAHGFKKSNLKIDEPAVREIINCYTREAGVRELERQIAGVCRKVARKLVSSNQKTVKITAASIEKYLGTKKYRYDMANEKDEVGVATGLAWTPVGGDTLSIEVTLMEGKGSLELTGQLGDVMKESARAAMSYIRSRAEYYGIDKDFYNKYDIHIHVPEGAIPKDGPSAGITLATAMVSALTGKPVRKNVAMTGEITLRGRVLPIGGVKEKVLAAHRAGIDTIIIPVENKKDLEEIPENVRKTIKFVLADNMETVLNTALVKTKPKGRQKSVSGEEKTVVPEVPPQLEELDHGTATIEQ</sequence>
<protein>
    <recommendedName>
        <fullName evidence="9 10">Lon protease</fullName>
        <ecNumber evidence="9 10">3.4.21.53</ecNumber>
    </recommendedName>
    <alternativeName>
        <fullName evidence="9">ATP-dependent protease La</fullName>
    </alternativeName>
</protein>
<dbReference type="GO" id="GO:0005737">
    <property type="term" value="C:cytoplasm"/>
    <property type="evidence" value="ECO:0007669"/>
    <property type="project" value="UniProtKB-SubCell"/>
</dbReference>
<keyword evidence="3 9" id="KW-0645">Protease</keyword>
<evidence type="ECO:0000256" key="1">
    <source>
        <dbReference type="ARBA" id="ARBA00004496"/>
    </source>
</evidence>
<dbReference type="PANTHER" id="PTHR10046">
    <property type="entry name" value="ATP DEPENDENT LON PROTEASE FAMILY MEMBER"/>
    <property type="match status" value="1"/>
</dbReference>
<dbReference type="PRINTS" id="PR00830">
    <property type="entry name" value="ENDOLAPTASE"/>
</dbReference>
<dbReference type="Pfam" id="PF05362">
    <property type="entry name" value="Lon_C"/>
    <property type="match status" value="1"/>
</dbReference>
<name>A0AB36TIV8_ACETH</name>
<dbReference type="GO" id="GO:0043565">
    <property type="term" value="F:sequence-specific DNA binding"/>
    <property type="evidence" value="ECO:0007669"/>
    <property type="project" value="UniProtKB-UniRule"/>
</dbReference>
<evidence type="ECO:0000256" key="7">
    <source>
        <dbReference type="ARBA" id="ARBA00022840"/>
    </source>
</evidence>
<dbReference type="Gene3D" id="1.20.5.5270">
    <property type="match status" value="1"/>
</dbReference>
<feature type="binding site" evidence="9 12">
    <location>
        <begin position="361"/>
        <end position="368"/>
    </location>
    <ligand>
        <name>ATP</name>
        <dbReference type="ChEBI" id="CHEBI:30616"/>
    </ligand>
</feature>
<evidence type="ECO:0000259" key="16">
    <source>
        <dbReference type="PROSITE" id="PS51786"/>
    </source>
</evidence>
<dbReference type="InterPro" id="IPR027543">
    <property type="entry name" value="Lon_bac"/>
</dbReference>
<evidence type="ECO:0000256" key="4">
    <source>
        <dbReference type="ARBA" id="ARBA00022741"/>
    </source>
</evidence>
<dbReference type="Proteomes" id="UP000223596">
    <property type="component" value="Unassembled WGS sequence"/>
</dbReference>
<comment type="caution">
    <text evidence="18">The sequence shown here is derived from an EMBL/GenBank/DDBJ whole genome shotgun (WGS) entry which is preliminary data.</text>
</comment>
<dbReference type="HAMAP" id="MF_01973">
    <property type="entry name" value="lon_bact"/>
    <property type="match status" value="1"/>
</dbReference>
<dbReference type="GO" id="GO:0034605">
    <property type="term" value="P:cellular response to heat"/>
    <property type="evidence" value="ECO:0007669"/>
    <property type="project" value="UniProtKB-UniRule"/>
</dbReference>
<evidence type="ECO:0000256" key="11">
    <source>
        <dbReference type="PIRSR" id="PIRSR001174-1"/>
    </source>
</evidence>
<keyword evidence="6 9" id="KW-0720">Serine protease</keyword>
<dbReference type="RefSeq" id="WP_003512050.1">
    <property type="nucleotide sequence ID" value="NZ_CP013828.1"/>
</dbReference>
<dbReference type="InterPro" id="IPR003959">
    <property type="entry name" value="ATPase_AAA_core"/>
</dbReference>
<dbReference type="InterPro" id="IPR008268">
    <property type="entry name" value="Peptidase_S16_AS"/>
</dbReference>
<dbReference type="InterPro" id="IPR014721">
    <property type="entry name" value="Ribsml_uS5_D2-typ_fold_subgr"/>
</dbReference>
<comment type="subcellular location">
    <subcellularLocation>
        <location evidence="1 9 10">Cytoplasm</location>
    </subcellularLocation>
</comment>
<evidence type="ECO:0000256" key="14">
    <source>
        <dbReference type="RuleBase" id="RU000591"/>
    </source>
</evidence>
<dbReference type="CDD" id="cd19500">
    <property type="entry name" value="RecA-like_Lon"/>
    <property type="match status" value="1"/>
</dbReference>
<comment type="catalytic activity">
    <reaction evidence="9 10 13">
        <text>Hydrolysis of proteins in presence of ATP.</text>
        <dbReference type="EC" id="3.4.21.53"/>
    </reaction>
</comment>
<dbReference type="Pfam" id="PF22667">
    <property type="entry name" value="Lon_lid"/>
    <property type="match status" value="1"/>
</dbReference>
<dbReference type="GO" id="GO:0006515">
    <property type="term" value="P:protein quality control for misfolded or incompletely synthesized proteins"/>
    <property type="evidence" value="ECO:0007669"/>
    <property type="project" value="UniProtKB-UniRule"/>
</dbReference>
<dbReference type="Gene3D" id="1.20.58.1480">
    <property type="match status" value="1"/>
</dbReference>
<dbReference type="InterPro" id="IPR020568">
    <property type="entry name" value="Ribosomal_Su5_D2-typ_SF"/>
</dbReference>
<dbReference type="SUPFAM" id="SSF52540">
    <property type="entry name" value="P-loop containing nucleoside triphosphate hydrolases"/>
    <property type="match status" value="1"/>
</dbReference>
<organism evidence="18 19">
    <name type="scientific">Acetivibrio thermocellus AD2</name>
    <dbReference type="NCBI Taxonomy" id="1138384"/>
    <lineage>
        <taxon>Bacteria</taxon>
        <taxon>Bacillati</taxon>
        <taxon>Bacillota</taxon>
        <taxon>Clostridia</taxon>
        <taxon>Eubacteriales</taxon>
        <taxon>Oscillospiraceae</taxon>
        <taxon>Acetivibrio</taxon>
    </lineage>
</organism>
<evidence type="ECO:0000256" key="10">
    <source>
        <dbReference type="PIRNR" id="PIRNR001174"/>
    </source>
</evidence>
<evidence type="ECO:0000256" key="5">
    <source>
        <dbReference type="ARBA" id="ARBA00022801"/>
    </source>
</evidence>
<dbReference type="GO" id="GO:0005524">
    <property type="term" value="F:ATP binding"/>
    <property type="evidence" value="ECO:0007669"/>
    <property type="project" value="UniProtKB-UniRule"/>
</dbReference>
<dbReference type="Gene3D" id="2.30.130.40">
    <property type="entry name" value="LON domain-like"/>
    <property type="match status" value="1"/>
</dbReference>
<evidence type="ECO:0000313" key="19">
    <source>
        <dbReference type="Proteomes" id="UP000223596"/>
    </source>
</evidence>
<feature type="region of interest" description="Disordered" evidence="15">
    <location>
        <begin position="780"/>
        <end position="815"/>
    </location>
</feature>
<dbReference type="GO" id="GO:0004176">
    <property type="term" value="F:ATP-dependent peptidase activity"/>
    <property type="evidence" value="ECO:0007669"/>
    <property type="project" value="UniProtKB-UniRule"/>
</dbReference>
<dbReference type="EC" id="3.4.21.53" evidence="9 10"/>
<dbReference type="NCBIfam" id="TIGR00763">
    <property type="entry name" value="lon"/>
    <property type="match status" value="1"/>
</dbReference>
<dbReference type="FunFam" id="3.30.230.10:FF:000010">
    <property type="entry name" value="Lon protease"/>
    <property type="match status" value="1"/>
</dbReference>
<evidence type="ECO:0000256" key="3">
    <source>
        <dbReference type="ARBA" id="ARBA00022670"/>
    </source>
</evidence>
<evidence type="ECO:0000256" key="9">
    <source>
        <dbReference type="HAMAP-Rule" id="MF_01973"/>
    </source>
</evidence>
<comment type="subunit">
    <text evidence="9 10">Homohexamer. Organized in a ring with a central cavity.</text>
</comment>
<dbReference type="SUPFAM" id="SSF88697">
    <property type="entry name" value="PUA domain-like"/>
    <property type="match status" value="1"/>
</dbReference>
<keyword evidence="2 9" id="KW-0963">Cytoplasm</keyword>
<feature type="domain" description="Lon N-terminal" evidence="17">
    <location>
        <begin position="13"/>
        <end position="209"/>
    </location>
</feature>
<dbReference type="Pfam" id="PF02190">
    <property type="entry name" value="LON_substr_bdg"/>
    <property type="match status" value="1"/>
</dbReference>
<dbReference type="InterPro" id="IPR046336">
    <property type="entry name" value="Lon_prtase_N_sf"/>
</dbReference>
<dbReference type="InterPro" id="IPR004815">
    <property type="entry name" value="Lon_bac/euk-typ"/>
</dbReference>
<dbReference type="SUPFAM" id="SSF54211">
    <property type="entry name" value="Ribosomal protein S5 domain 2-like"/>
    <property type="match status" value="1"/>
</dbReference>
<dbReference type="InterPro" id="IPR027065">
    <property type="entry name" value="Lon_Prtase"/>
</dbReference>
<keyword evidence="5 9" id="KW-0378">Hydrolase</keyword>
<keyword evidence="8 9" id="KW-0346">Stress response</keyword>